<dbReference type="Proteomes" id="UP000051836">
    <property type="component" value="Unassembled WGS sequence"/>
</dbReference>
<evidence type="ECO:0000313" key="7">
    <source>
        <dbReference type="EMBL" id="KQK85015.1"/>
    </source>
</evidence>
<evidence type="ECO:0000256" key="3">
    <source>
        <dbReference type="ARBA" id="ARBA00023125"/>
    </source>
</evidence>
<organism evidence="7 8">
    <name type="scientific">Amazona aestiva</name>
    <name type="common">Blue-fronted Amazon parrot</name>
    <dbReference type="NCBI Taxonomy" id="12930"/>
    <lineage>
        <taxon>Eukaryota</taxon>
        <taxon>Metazoa</taxon>
        <taxon>Chordata</taxon>
        <taxon>Craniata</taxon>
        <taxon>Vertebrata</taxon>
        <taxon>Euteleostomi</taxon>
        <taxon>Archelosauria</taxon>
        <taxon>Archosauria</taxon>
        <taxon>Dinosauria</taxon>
        <taxon>Saurischia</taxon>
        <taxon>Theropoda</taxon>
        <taxon>Coelurosauria</taxon>
        <taxon>Aves</taxon>
        <taxon>Neognathae</taxon>
        <taxon>Neoaves</taxon>
        <taxon>Telluraves</taxon>
        <taxon>Australaves</taxon>
        <taxon>Psittaciformes</taxon>
        <taxon>Psittacidae</taxon>
        <taxon>Amazona</taxon>
    </lineage>
</organism>
<gene>
    <name evidence="7" type="ORF">AAES_43161</name>
</gene>
<dbReference type="EMBL" id="LMAW01000905">
    <property type="protein sequence ID" value="KQK85015.1"/>
    <property type="molecule type" value="Genomic_DNA"/>
</dbReference>
<keyword evidence="8" id="KW-1185">Reference proteome</keyword>
<evidence type="ECO:0000313" key="8">
    <source>
        <dbReference type="Proteomes" id="UP000051836"/>
    </source>
</evidence>
<dbReference type="STRING" id="12930.A0A0Q3MRA7"/>
<name>A0A0Q3MRA7_AMAAE</name>
<evidence type="ECO:0000256" key="4">
    <source>
        <dbReference type="ARBA" id="ARBA00023242"/>
    </source>
</evidence>
<keyword evidence="3" id="KW-0238">DNA-binding</keyword>
<feature type="domain" description="HSF-type DNA-binding" evidence="6">
    <location>
        <begin position="11"/>
        <end position="130"/>
    </location>
</feature>
<comment type="similarity">
    <text evidence="2 5">Belongs to the HSF family.</text>
</comment>
<protein>
    <recommendedName>
        <fullName evidence="6">HSF-type DNA-binding domain-containing protein</fullName>
    </recommendedName>
</protein>
<reference evidence="7 8" key="1">
    <citation type="submission" date="2015-10" db="EMBL/GenBank/DDBJ databases">
        <authorList>
            <person name="Gilbert D.G."/>
        </authorList>
    </citation>
    <scope>NUCLEOTIDE SEQUENCE [LARGE SCALE GENOMIC DNA]</scope>
    <source>
        <strain evidence="7">FVVF132</strain>
    </source>
</reference>
<dbReference type="Gene3D" id="1.10.10.10">
    <property type="entry name" value="Winged helix-like DNA-binding domain superfamily/Winged helix DNA-binding domain"/>
    <property type="match status" value="1"/>
</dbReference>
<evidence type="ECO:0000256" key="2">
    <source>
        <dbReference type="ARBA" id="ARBA00006403"/>
    </source>
</evidence>
<dbReference type="SMART" id="SM00415">
    <property type="entry name" value="HSF"/>
    <property type="match status" value="1"/>
</dbReference>
<dbReference type="InterPro" id="IPR000232">
    <property type="entry name" value="HSF_DNA-bd"/>
</dbReference>
<proteinExistence type="inferred from homology"/>
<dbReference type="SUPFAM" id="SSF46785">
    <property type="entry name" value="Winged helix' DNA-binding domain"/>
    <property type="match status" value="1"/>
</dbReference>
<dbReference type="AlphaFoldDB" id="A0A0Q3MRA7"/>
<dbReference type="OrthoDB" id="9396505at2759"/>
<evidence type="ECO:0000259" key="6">
    <source>
        <dbReference type="SMART" id="SM00415"/>
    </source>
</evidence>
<dbReference type="GO" id="GO:0005634">
    <property type="term" value="C:nucleus"/>
    <property type="evidence" value="ECO:0007669"/>
    <property type="project" value="UniProtKB-SubCell"/>
</dbReference>
<accession>A0A0Q3MRA7</accession>
<dbReference type="InterPro" id="IPR036388">
    <property type="entry name" value="WH-like_DNA-bd_sf"/>
</dbReference>
<evidence type="ECO:0000256" key="5">
    <source>
        <dbReference type="RuleBase" id="RU004020"/>
    </source>
</evidence>
<evidence type="ECO:0000256" key="1">
    <source>
        <dbReference type="ARBA" id="ARBA00004123"/>
    </source>
</evidence>
<dbReference type="InterPro" id="IPR036390">
    <property type="entry name" value="WH_DNA-bd_sf"/>
</dbReference>
<keyword evidence="4" id="KW-0539">Nucleus</keyword>
<dbReference type="PANTHER" id="PTHR10015">
    <property type="entry name" value="HEAT SHOCK TRANSCRIPTION FACTOR"/>
    <property type="match status" value="1"/>
</dbReference>
<dbReference type="GO" id="GO:0003700">
    <property type="term" value="F:DNA-binding transcription factor activity"/>
    <property type="evidence" value="ECO:0007669"/>
    <property type="project" value="InterPro"/>
</dbReference>
<dbReference type="PANTHER" id="PTHR10015:SF278">
    <property type="entry name" value="HEAT SHOCK FACTOR PROTEIN 5"/>
    <property type="match status" value="1"/>
</dbReference>
<comment type="subcellular location">
    <subcellularLocation>
        <location evidence="1">Nucleus</location>
    </subcellularLocation>
</comment>
<comment type="caution">
    <text evidence="7">The sequence shown here is derived from an EMBL/GenBank/DDBJ whole genome shotgun (WGS) entry which is preliminary data.</text>
</comment>
<dbReference type="Pfam" id="PF00447">
    <property type="entry name" value="HSF_DNA-bind"/>
    <property type="match status" value="1"/>
</dbReference>
<sequence>MEGQRLPGALNPSHFPAKLWQLVNSPRFGSVRWDARGEGLLIDQRLFERELLGAAPAGQGAALTAAFFKTRNFPSFIRQLNLYGFRKLGPGPLQGLAGGDGGGSAGPLLHFHSPHFRRDRPDLLVHLKRLTSANKAKLAAGLQVPSRPPQRSQRLLGAALHGDPALLPSRLGEAARPGELGWAPAWW</sequence>
<dbReference type="GO" id="GO:0043565">
    <property type="term" value="F:sequence-specific DNA binding"/>
    <property type="evidence" value="ECO:0007669"/>
    <property type="project" value="InterPro"/>
</dbReference>